<dbReference type="InterPro" id="IPR007832">
    <property type="entry name" value="RNA_pol_Rpc34"/>
</dbReference>
<comment type="subcellular location">
    <subcellularLocation>
        <location evidence="1 6">Nucleus</location>
    </subcellularLocation>
</comment>
<name>A0A2P6MV85_9EUKA</name>
<proteinExistence type="inferred from homology"/>
<keyword evidence="3 6" id="KW-0240">DNA-directed RNA polymerase</keyword>
<evidence type="ECO:0000256" key="3">
    <source>
        <dbReference type="ARBA" id="ARBA00022478"/>
    </source>
</evidence>
<dbReference type="Pfam" id="PF05158">
    <property type="entry name" value="RNA_pol_Rpc34"/>
    <property type="match status" value="1"/>
</dbReference>
<dbReference type="Gene3D" id="1.10.10.10">
    <property type="entry name" value="Winged helix-like DNA-binding domain superfamily/Winged helix DNA-binding domain"/>
    <property type="match status" value="2"/>
</dbReference>
<dbReference type="InParanoid" id="A0A2P6MV85"/>
<evidence type="ECO:0000256" key="6">
    <source>
        <dbReference type="PIRNR" id="PIRNR028763"/>
    </source>
</evidence>
<dbReference type="AlphaFoldDB" id="A0A2P6MV85"/>
<dbReference type="FunFam" id="1.10.10.10:FF:000237">
    <property type="entry name" value="DNA-directed RNA polymerase III subunit RPC6"/>
    <property type="match status" value="1"/>
</dbReference>
<dbReference type="InterPro" id="IPR036388">
    <property type="entry name" value="WH-like_DNA-bd_sf"/>
</dbReference>
<comment type="function">
    <text evidence="6">DNA-dependent RNA polymerase catalyzes the transcription of DNA into RNA using the four ribonucleoside triphosphates as substrates. Specific peripheric component of RNA polymerase III which synthesizes small RNAs, such as 5S rRNA and tRNAs.</text>
</comment>
<evidence type="ECO:0000313" key="8">
    <source>
        <dbReference type="Proteomes" id="UP000241769"/>
    </source>
</evidence>
<reference evidence="7 8" key="1">
    <citation type="journal article" date="2018" name="Genome Biol. Evol.">
        <title>Multiple Roots of Fruiting Body Formation in Amoebozoa.</title>
        <authorList>
            <person name="Hillmann F."/>
            <person name="Forbes G."/>
            <person name="Novohradska S."/>
            <person name="Ferling I."/>
            <person name="Riege K."/>
            <person name="Groth M."/>
            <person name="Westermann M."/>
            <person name="Marz M."/>
            <person name="Spaller T."/>
            <person name="Winckler T."/>
            <person name="Schaap P."/>
            <person name="Glockner G."/>
        </authorList>
    </citation>
    <scope>NUCLEOTIDE SEQUENCE [LARGE SCALE GENOMIC DNA]</scope>
    <source>
        <strain evidence="7 8">Jena</strain>
    </source>
</reference>
<dbReference type="InterPro" id="IPR036390">
    <property type="entry name" value="WH_DNA-bd_sf"/>
</dbReference>
<evidence type="ECO:0000256" key="5">
    <source>
        <dbReference type="ARBA" id="ARBA00023242"/>
    </source>
</evidence>
<organism evidence="7 8">
    <name type="scientific">Planoprotostelium fungivorum</name>
    <dbReference type="NCBI Taxonomy" id="1890364"/>
    <lineage>
        <taxon>Eukaryota</taxon>
        <taxon>Amoebozoa</taxon>
        <taxon>Evosea</taxon>
        <taxon>Variosea</taxon>
        <taxon>Cavosteliida</taxon>
        <taxon>Cavosteliaceae</taxon>
        <taxon>Planoprotostelium</taxon>
    </lineage>
</organism>
<dbReference type="GO" id="GO:0005654">
    <property type="term" value="C:nucleoplasm"/>
    <property type="evidence" value="ECO:0007669"/>
    <property type="project" value="UniProtKB-ARBA"/>
</dbReference>
<dbReference type="FunCoup" id="A0A2P6MV85">
    <property type="interactions" value="529"/>
</dbReference>
<dbReference type="STRING" id="1890364.A0A2P6MV85"/>
<dbReference type="FunFam" id="1.10.10.10:FF:000116">
    <property type="entry name" value="DNA-directed RNA polymerase III subunit RPC6"/>
    <property type="match status" value="1"/>
</dbReference>
<sequence>MQKIQPGSVEESILKILSEHPEGVDQDVMKRELPGIEIKKLGDGINQLLKQKRVRVGRDARNKLIYQEIKSEVSDILTKLEGEEHVIYQYIANAGSHGIWSKDIKDKSNIAQNQVTKLLRSLETKKLIKAHKSVSQGTSRKVYILASIEPHVDVSGDIWYKNGDLDKEFIDTLHAACAKYLALKGSATVPELTDHIKKSGLSKNELKVSNIQSIIDVMIYDAKVERIPDSAYYRLTNLEVKHNGFTMMPCGTCPVFDECTDEGDISPRTCVYFTRWLGLEPGSEAF</sequence>
<dbReference type="PANTHER" id="PTHR12780">
    <property type="entry name" value="RNA POLYMERASE III DNA DIRECTED , 39KD SUBUNIT-RELATED"/>
    <property type="match status" value="1"/>
</dbReference>
<dbReference type="EMBL" id="MDYQ01000372">
    <property type="protein sequence ID" value="PRP75631.1"/>
    <property type="molecule type" value="Genomic_DNA"/>
</dbReference>
<dbReference type="InterPro" id="IPR016049">
    <property type="entry name" value="RNA_pol_Rpc34-like"/>
</dbReference>
<comment type="similarity">
    <text evidence="2 6">Belongs to the eukaryotic RPC34/RPC39 RNA polymerase subunit family.</text>
</comment>
<evidence type="ECO:0000256" key="2">
    <source>
        <dbReference type="ARBA" id="ARBA00011038"/>
    </source>
</evidence>
<evidence type="ECO:0000313" key="7">
    <source>
        <dbReference type="EMBL" id="PRP75631.1"/>
    </source>
</evidence>
<evidence type="ECO:0000256" key="1">
    <source>
        <dbReference type="ARBA" id="ARBA00004123"/>
    </source>
</evidence>
<keyword evidence="4 6" id="KW-0804">Transcription</keyword>
<keyword evidence="8" id="KW-1185">Reference proteome</keyword>
<dbReference type="GO" id="GO:0006383">
    <property type="term" value="P:transcription by RNA polymerase III"/>
    <property type="evidence" value="ECO:0007669"/>
    <property type="project" value="UniProtKB-UniRule"/>
</dbReference>
<dbReference type="GO" id="GO:0005666">
    <property type="term" value="C:RNA polymerase III complex"/>
    <property type="evidence" value="ECO:0007669"/>
    <property type="project" value="UniProtKB-UniRule"/>
</dbReference>
<dbReference type="Proteomes" id="UP000241769">
    <property type="component" value="Unassembled WGS sequence"/>
</dbReference>
<evidence type="ECO:0000256" key="4">
    <source>
        <dbReference type="ARBA" id="ARBA00023163"/>
    </source>
</evidence>
<dbReference type="OrthoDB" id="613763at2759"/>
<keyword evidence="5 6" id="KW-0539">Nucleus</keyword>
<dbReference type="GO" id="GO:0005737">
    <property type="term" value="C:cytoplasm"/>
    <property type="evidence" value="ECO:0007669"/>
    <property type="project" value="UniProtKB-ARBA"/>
</dbReference>
<accession>A0A2P6MV85</accession>
<comment type="caution">
    <text evidence="7">The sequence shown here is derived from an EMBL/GenBank/DDBJ whole genome shotgun (WGS) entry which is preliminary data.</text>
</comment>
<protein>
    <recommendedName>
        <fullName evidence="6">DNA-directed RNA polymerase III subunit RPC6</fullName>
        <shortName evidence="6">RNA polymerase III subunit C6</shortName>
    </recommendedName>
</protein>
<dbReference type="PIRSF" id="PIRSF028763">
    <property type="entry name" value="RNA_pol_Rpc34"/>
    <property type="match status" value="1"/>
</dbReference>
<dbReference type="SUPFAM" id="SSF46785">
    <property type="entry name" value="Winged helix' DNA-binding domain"/>
    <property type="match status" value="2"/>
</dbReference>
<gene>
    <name evidence="7" type="ORF">PROFUN_07997</name>
</gene>